<dbReference type="PANTHER" id="PTHR46648">
    <property type="entry name" value="HIT FAMILY PROTEIN 1"/>
    <property type="match status" value="1"/>
</dbReference>
<name>A0A5K8AHQ8_9BACT</name>
<dbReference type="PROSITE" id="PS51084">
    <property type="entry name" value="HIT_2"/>
    <property type="match status" value="1"/>
</dbReference>
<gene>
    <name evidence="5" type="ORF">DSCOOX_51860</name>
</gene>
<dbReference type="Pfam" id="PF01230">
    <property type="entry name" value="HIT"/>
    <property type="match status" value="1"/>
</dbReference>
<evidence type="ECO:0000313" key="6">
    <source>
        <dbReference type="Proteomes" id="UP000422108"/>
    </source>
</evidence>
<reference evidence="5 6" key="1">
    <citation type="submission" date="2019-11" db="EMBL/GenBank/DDBJ databases">
        <title>Comparative genomics of hydrocarbon-degrading Desulfosarcina strains.</title>
        <authorList>
            <person name="Watanabe M."/>
            <person name="Kojima H."/>
            <person name="Fukui M."/>
        </authorList>
    </citation>
    <scope>NUCLEOTIDE SEQUENCE [LARGE SCALE GENOMIC DNA]</scope>
    <source>
        <strain evidence="6">oXyS1</strain>
    </source>
</reference>
<dbReference type="GO" id="GO:0003824">
    <property type="term" value="F:catalytic activity"/>
    <property type="evidence" value="ECO:0007669"/>
    <property type="project" value="InterPro"/>
</dbReference>
<feature type="short sequence motif" description="Histidine triad motif" evidence="2 3">
    <location>
        <begin position="103"/>
        <end position="107"/>
    </location>
</feature>
<protein>
    <submittedName>
        <fullName evidence="5">HIT family protein</fullName>
    </submittedName>
</protein>
<evidence type="ECO:0000256" key="2">
    <source>
        <dbReference type="PIRSR" id="PIRSR601310-3"/>
    </source>
</evidence>
<dbReference type="GO" id="GO:0009117">
    <property type="term" value="P:nucleotide metabolic process"/>
    <property type="evidence" value="ECO:0007669"/>
    <property type="project" value="TreeGrafter"/>
</dbReference>
<sequence length="133" mass="14725">MDRSPAQFQQECLFCQRIRSGAVMARLGTAVAFDDGFPVTHGHCLIVPRRHTPDWFSMTDEELHDSRALIRMLADRIRQADPTITGFNIGTNSGASAGQSVFHAHIHLIPRRDGDCPDPKGGVRGVIDGRRAY</sequence>
<evidence type="ECO:0000256" key="3">
    <source>
        <dbReference type="PROSITE-ProRule" id="PRU00464"/>
    </source>
</evidence>
<keyword evidence="6" id="KW-1185">Reference proteome</keyword>
<feature type="domain" description="HIT" evidence="4">
    <location>
        <begin position="10"/>
        <end position="118"/>
    </location>
</feature>
<organism evidence="5 6">
    <name type="scientific">Desulfosarcina ovata subsp. ovata</name>
    <dbReference type="NCBI Taxonomy" id="2752305"/>
    <lineage>
        <taxon>Bacteria</taxon>
        <taxon>Pseudomonadati</taxon>
        <taxon>Thermodesulfobacteriota</taxon>
        <taxon>Desulfobacteria</taxon>
        <taxon>Desulfobacterales</taxon>
        <taxon>Desulfosarcinaceae</taxon>
        <taxon>Desulfosarcina</taxon>
    </lineage>
</organism>
<dbReference type="InterPro" id="IPR001310">
    <property type="entry name" value="Histidine_triad_HIT"/>
</dbReference>
<accession>A0A5K8AHQ8</accession>
<evidence type="ECO:0000259" key="4">
    <source>
        <dbReference type="PROSITE" id="PS51084"/>
    </source>
</evidence>
<evidence type="ECO:0000256" key="1">
    <source>
        <dbReference type="PIRSR" id="PIRSR601310-1"/>
    </source>
</evidence>
<dbReference type="Gene3D" id="3.30.428.10">
    <property type="entry name" value="HIT-like"/>
    <property type="match status" value="1"/>
</dbReference>
<dbReference type="Proteomes" id="UP000422108">
    <property type="component" value="Chromosome"/>
</dbReference>
<dbReference type="InterPro" id="IPR011146">
    <property type="entry name" value="HIT-like"/>
</dbReference>
<dbReference type="RefSeq" id="WP_197743405.1">
    <property type="nucleotide sequence ID" value="NZ_AP021879.1"/>
</dbReference>
<feature type="active site" description="Tele-AMP-histidine intermediate" evidence="1">
    <location>
        <position position="105"/>
    </location>
</feature>
<dbReference type="SUPFAM" id="SSF54197">
    <property type="entry name" value="HIT-like"/>
    <property type="match status" value="1"/>
</dbReference>
<evidence type="ECO:0000313" key="5">
    <source>
        <dbReference type="EMBL" id="BBO92006.1"/>
    </source>
</evidence>
<proteinExistence type="predicted"/>
<dbReference type="PANTHER" id="PTHR46648:SF1">
    <property type="entry name" value="ADENOSINE 5'-MONOPHOSPHORAMIDASE HNT1"/>
    <property type="match status" value="1"/>
</dbReference>
<dbReference type="PRINTS" id="PR00332">
    <property type="entry name" value="HISTRIAD"/>
</dbReference>
<dbReference type="AlphaFoldDB" id="A0A5K8AHQ8"/>
<dbReference type="InterPro" id="IPR036265">
    <property type="entry name" value="HIT-like_sf"/>
</dbReference>
<dbReference type="EMBL" id="AP021879">
    <property type="protein sequence ID" value="BBO92006.1"/>
    <property type="molecule type" value="Genomic_DNA"/>
</dbReference>